<feature type="region of interest" description="Disordered" evidence="1">
    <location>
        <begin position="48"/>
        <end position="76"/>
    </location>
</feature>
<evidence type="ECO:0000313" key="2">
    <source>
        <dbReference type="EMBL" id="KIJ37239.1"/>
    </source>
</evidence>
<dbReference type="AlphaFoldDB" id="A0A0C9UR47"/>
<accession>A0A0C9UR47</accession>
<reference evidence="2 3" key="1">
    <citation type="submission" date="2014-06" db="EMBL/GenBank/DDBJ databases">
        <title>Evolutionary Origins and Diversification of the Mycorrhizal Mutualists.</title>
        <authorList>
            <consortium name="DOE Joint Genome Institute"/>
            <consortium name="Mycorrhizal Genomics Consortium"/>
            <person name="Kohler A."/>
            <person name="Kuo A."/>
            <person name="Nagy L.G."/>
            <person name="Floudas D."/>
            <person name="Copeland A."/>
            <person name="Barry K.W."/>
            <person name="Cichocki N."/>
            <person name="Veneault-Fourrey C."/>
            <person name="LaButti K."/>
            <person name="Lindquist E.A."/>
            <person name="Lipzen A."/>
            <person name="Lundell T."/>
            <person name="Morin E."/>
            <person name="Murat C."/>
            <person name="Riley R."/>
            <person name="Ohm R."/>
            <person name="Sun H."/>
            <person name="Tunlid A."/>
            <person name="Henrissat B."/>
            <person name="Grigoriev I.V."/>
            <person name="Hibbett D.S."/>
            <person name="Martin F."/>
        </authorList>
    </citation>
    <scope>NUCLEOTIDE SEQUENCE [LARGE SCALE GENOMIC DNA]</scope>
    <source>
        <strain evidence="2 3">SS14</strain>
    </source>
</reference>
<name>A0A0C9UR47_SPHS4</name>
<sequence>MGPESRNPTSTSKGYTVPTLLTDGSNWSTWKAKMLEILRATKGVMRHLKGTARKPPPLPTLKEGEQGPLDDDEEEKLEKLEKRWDDYQHREGAIRAQVFSMVPDSILIEIKNHETAKGVWDTLCRKF</sequence>
<protein>
    <recommendedName>
        <fullName evidence="4">DUF4219 domain-containing protein</fullName>
    </recommendedName>
</protein>
<feature type="compositionally biased region" description="Polar residues" evidence="1">
    <location>
        <begin position="1"/>
        <end position="14"/>
    </location>
</feature>
<organism evidence="2 3">
    <name type="scientific">Sphaerobolus stellatus (strain SS14)</name>
    <dbReference type="NCBI Taxonomy" id="990650"/>
    <lineage>
        <taxon>Eukaryota</taxon>
        <taxon>Fungi</taxon>
        <taxon>Dikarya</taxon>
        <taxon>Basidiomycota</taxon>
        <taxon>Agaricomycotina</taxon>
        <taxon>Agaricomycetes</taxon>
        <taxon>Phallomycetidae</taxon>
        <taxon>Geastrales</taxon>
        <taxon>Sphaerobolaceae</taxon>
        <taxon>Sphaerobolus</taxon>
    </lineage>
</organism>
<dbReference type="HOGENOM" id="CLU_078575_4_0_1"/>
<proteinExistence type="predicted"/>
<dbReference type="EMBL" id="KN837170">
    <property type="protein sequence ID" value="KIJ37239.1"/>
    <property type="molecule type" value="Genomic_DNA"/>
</dbReference>
<feature type="region of interest" description="Disordered" evidence="1">
    <location>
        <begin position="1"/>
        <end position="23"/>
    </location>
</feature>
<evidence type="ECO:0000313" key="3">
    <source>
        <dbReference type="Proteomes" id="UP000054279"/>
    </source>
</evidence>
<keyword evidence="3" id="KW-1185">Reference proteome</keyword>
<evidence type="ECO:0000256" key="1">
    <source>
        <dbReference type="SAM" id="MobiDB-lite"/>
    </source>
</evidence>
<gene>
    <name evidence="2" type="ORF">M422DRAFT_178285</name>
</gene>
<feature type="non-terminal residue" evidence="2">
    <location>
        <position position="127"/>
    </location>
</feature>
<dbReference type="Proteomes" id="UP000054279">
    <property type="component" value="Unassembled WGS sequence"/>
</dbReference>
<evidence type="ECO:0008006" key="4">
    <source>
        <dbReference type="Google" id="ProtNLM"/>
    </source>
</evidence>
<dbReference type="OrthoDB" id="3015170at2759"/>